<dbReference type="CDD" id="cd04704">
    <property type="entry name" value="PLA2_bee_venom_like"/>
    <property type="match status" value="1"/>
</dbReference>
<dbReference type="InterPro" id="IPR036444">
    <property type="entry name" value="PLipase_A2_dom_sf"/>
</dbReference>
<dbReference type="Proteomes" id="UP001165740">
    <property type="component" value="Chromosome 12"/>
</dbReference>
<dbReference type="AlphaFoldDB" id="A0A9W2YEH6"/>
<dbReference type="OrthoDB" id="6075074at2759"/>
<dbReference type="InterPro" id="IPR016090">
    <property type="entry name" value="PLA2-like_dom"/>
</dbReference>
<keyword evidence="2" id="KW-0964">Secreted</keyword>
<keyword evidence="3" id="KW-0732">Signal</keyword>
<feature type="domain" description="Phospholipase A2-like central" evidence="4">
    <location>
        <begin position="142"/>
        <end position="237"/>
    </location>
</feature>
<dbReference type="GO" id="GO:0006644">
    <property type="term" value="P:phospholipid metabolic process"/>
    <property type="evidence" value="ECO:0007669"/>
    <property type="project" value="InterPro"/>
</dbReference>
<proteinExistence type="predicted"/>
<dbReference type="RefSeq" id="XP_055861206.1">
    <property type="nucleotide sequence ID" value="XM_056005231.1"/>
</dbReference>
<comment type="subcellular location">
    <subcellularLocation>
        <location evidence="1">Secreted</location>
    </subcellularLocation>
</comment>
<dbReference type="PROSITE" id="PS00118">
    <property type="entry name" value="PA2_HIS"/>
    <property type="match status" value="1"/>
</dbReference>
<dbReference type="PANTHER" id="PTHR12253">
    <property type="entry name" value="RH14732P"/>
    <property type="match status" value="1"/>
</dbReference>
<dbReference type="GO" id="GO:0005576">
    <property type="term" value="C:extracellular region"/>
    <property type="evidence" value="ECO:0007669"/>
    <property type="project" value="UniProtKB-SubCell"/>
</dbReference>
<dbReference type="InterPro" id="IPR033113">
    <property type="entry name" value="PLA2_histidine"/>
</dbReference>
<evidence type="ECO:0000256" key="3">
    <source>
        <dbReference type="SAM" id="SignalP"/>
    </source>
</evidence>
<evidence type="ECO:0000259" key="4">
    <source>
        <dbReference type="Pfam" id="PF05826"/>
    </source>
</evidence>
<evidence type="ECO:0000256" key="2">
    <source>
        <dbReference type="ARBA" id="ARBA00022525"/>
    </source>
</evidence>
<dbReference type="SUPFAM" id="SSF48619">
    <property type="entry name" value="Phospholipase A2, PLA2"/>
    <property type="match status" value="1"/>
</dbReference>
<reference evidence="6" key="1">
    <citation type="submission" date="2025-08" db="UniProtKB">
        <authorList>
            <consortium name="RefSeq"/>
        </authorList>
    </citation>
    <scope>IDENTIFICATION</scope>
</reference>
<feature type="signal peptide" evidence="3">
    <location>
        <begin position="1"/>
        <end position="23"/>
    </location>
</feature>
<evidence type="ECO:0000313" key="6">
    <source>
        <dbReference type="RefSeq" id="XP_055861206.1"/>
    </source>
</evidence>
<sequence>MTGQMMVLVLSTLSYSQLMKVFCEENIDPAMQDLYAIIQSNLSSNNLVVYSDGQLAVIWPAREKDLHTKKCIVFNLRKSGAMDVLRDFGIRLEIKITTFKVIRKINACIRDNMQQFKKTDIDKAYWTHSLYKRGFLDNFLWILPGTKWCGKGDTAKHPLDLGLWSDTDACCREHDGCEYTIMSGVTKYNLYNSNSYTISHCTCDEKFATCLRKVNSIISYMVGNVFFNIIGVRCFQLNGNQSHAWTVKPDRY</sequence>
<dbReference type="Gene3D" id="1.20.90.10">
    <property type="entry name" value="Phospholipase A2 domain"/>
    <property type="match status" value="1"/>
</dbReference>
<feature type="chain" id="PRO_5040755246" evidence="3">
    <location>
        <begin position="24"/>
        <end position="252"/>
    </location>
</feature>
<organism evidence="5 6">
    <name type="scientific">Biomphalaria glabrata</name>
    <name type="common">Bloodfluke planorb</name>
    <name type="synonym">Freshwater snail</name>
    <dbReference type="NCBI Taxonomy" id="6526"/>
    <lineage>
        <taxon>Eukaryota</taxon>
        <taxon>Metazoa</taxon>
        <taxon>Spiralia</taxon>
        <taxon>Lophotrochozoa</taxon>
        <taxon>Mollusca</taxon>
        <taxon>Gastropoda</taxon>
        <taxon>Heterobranchia</taxon>
        <taxon>Euthyneura</taxon>
        <taxon>Panpulmonata</taxon>
        <taxon>Hygrophila</taxon>
        <taxon>Lymnaeoidea</taxon>
        <taxon>Planorbidae</taxon>
        <taxon>Biomphalaria</taxon>
    </lineage>
</organism>
<dbReference type="GO" id="GO:0050482">
    <property type="term" value="P:arachidonate secretion"/>
    <property type="evidence" value="ECO:0007669"/>
    <property type="project" value="InterPro"/>
</dbReference>
<dbReference type="GeneID" id="106070272"/>
<gene>
    <name evidence="6" type="primary">LOC106070272</name>
</gene>
<protein>
    <submittedName>
        <fullName evidence="6">Uncharacterized protein LOC106070272 isoform X1</fullName>
    </submittedName>
</protein>
<dbReference type="GO" id="GO:0004623">
    <property type="term" value="F:phospholipase A2 activity"/>
    <property type="evidence" value="ECO:0007669"/>
    <property type="project" value="InterPro"/>
</dbReference>
<evidence type="ECO:0000256" key="1">
    <source>
        <dbReference type="ARBA" id="ARBA00004613"/>
    </source>
</evidence>
<accession>A0A9W2YEH6</accession>
<evidence type="ECO:0000313" key="5">
    <source>
        <dbReference type="Proteomes" id="UP001165740"/>
    </source>
</evidence>
<dbReference type="Pfam" id="PF05826">
    <property type="entry name" value="Phospholip_A2_2"/>
    <property type="match status" value="1"/>
</dbReference>
<name>A0A9W2YEH6_BIOGL</name>
<keyword evidence="5" id="KW-1185">Reference proteome</keyword>